<evidence type="ECO:0000313" key="3">
    <source>
        <dbReference type="EMBL" id="SCF28301.1"/>
    </source>
</evidence>
<gene>
    <name evidence="3" type="ORF">GA0070564_10599</name>
</gene>
<evidence type="ECO:0000313" key="4">
    <source>
        <dbReference type="Proteomes" id="UP000199504"/>
    </source>
</evidence>
<dbReference type="EMBL" id="FMCX01000005">
    <property type="protein sequence ID" value="SCF28301.1"/>
    <property type="molecule type" value="Genomic_DNA"/>
</dbReference>
<dbReference type="RefSeq" id="WP_091609789.1">
    <property type="nucleotide sequence ID" value="NZ_FMCX01000005.1"/>
</dbReference>
<dbReference type="Pfam" id="PF02698">
    <property type="entry name" value="DUF218"/>
    <property type="match status" value="1"/>
</dbReference>
<proteinExistence type="predicted"/>
<evidence type="ECO:0000256" key="1">
    <source>
        <dbReference type="SAM" id="MobiDB-lite"/>
    </source>
</evidence>
<protein>
    <submittedName>
        <fullName evidence="3">DUF218 domain-containing protein</fullName>
    </submittedName>
</protein>
<feature type="region of interest" description="Disordered" evidence="1">
    <location>
        <begin position="226"/>
        <end position="247"/>
    </location>
</feature>
<feature type="domain" description="DUF218" evidence="2">
    <location>
        <begin position="17"/>
        <end position="163"/>
    </location>
</feature>
<name>A0A1C4Z6Q5_9ACTN</name>
<dbReference type="InterPro" id="IPR003848">
    <property type="entry name" value="DUF218"/>
</dbReference>
<accession>A0A1C4Z6Q5</accession>
<dbReference type="OrthoDB" id="3390356at2"/>
<keyword evidence="4" id="KW-1185">Reference proteome</keyword>
<evidence type="ECO:0000259" key="2">
    <source>
        <dbReference type="Pfam" id="PF02698"/>
    </source>
</evidence>
<dbReference type="STRING" id="262898.GA0070564_10599"/>
<reference evidence="4" key="1">
    <citation type="submission" date="2016-06" db="EMBL/GenBank/DDBJ databases">
        <authorList>
            <person name="Varghese N."/>
            <person name="Submissions Spin"/>
        </authorList>
    </citation>
    <scope>NUCLEOTIDE SEQUENCE [LARGE SCALE GENOMIC DNA]</scope>
    <source>
        <strain evidence="4">DSM 44830</strain>
    </source>
</reference>
<dbReference type="AlphaFoldDB" id="A0A1C4Z6Q5"/>
<organism evidence="3 4">
    <name type="scientific">Micromonospora mirobrigensis</name>
    <dbReference type="NCBI Taxonomy" id="262898"/>
    <lineage>
        <taxon>Bacteria</taxon>
        <taxon>Bacillati</taxon>
        <taxon>Actinomycetota</taxon>
        <taxon>Actinomycetes</taxon>
        <taxon>Micromonosporales</taxon>
        <taxon>Micromonosporaceae</taxon>
        <taxon>Micromonospora</taxon>
    </lineage>
</organism>
<sequence length="247" mass="26210">MVSRTPVGWAPPTAPVLLVFGRGVDCVDGGYRLGPDGLARVHAAVDYVAAHRDEFQRAARRGRPPRVVFTGGWADACEGAAAPPAGSREGDLMLRAARAAGLHRYADLRVESRSRSTLENLVHTAADGLLAGWKFGARQPLGLVSHSWHLPRVRLLAAKVLGLRGPALRDVPVSDADPRGRRSERAARLACRVAYLGVGDPAALLRRERAMVATLRRAERLGAALGLGGPATDEAPGGATRRPGRRG</sequence>
<dbReference type="Proteomes" id="UP000199504">
    <property type="component" value="Unassembled WGS sequence"/>
</dbReference>